<keyword evidence="1" id="KW-0802">TPR repeat</keyword>
<protein>
    <submittedName>
        <fullName evidence="2">Fimbrial biogenesis and twitching motility protein</fullName>
    </submittedName>
</protein>
<dbReference type="InterPro" id="IPR044624">
    <property type="entry name" value="Mbb1-like"/>
</dbReference>
<feature type="repeat" description="TPR" evidence="1">
    <location>
        <begin position="155"/>
        <end position="188"/>
    </location>
</feature>
<dbReference type="SMART" id="SM00028">
    <property type="entry name" value="TPR"/>
    <property type="match status" value="4"/>
</dbReference>
<dbReference type="PANTHER" id="PTHR44917:SF1">
    <property type="entry name" value="PROTEIN HIGH CHLOROPHYLL FLUORESCENT 107"/>
    <property type="match status" value="1"/>
</dbReference>
<organism evidence="2 3">
    <name type="scientific">Vibrio owensii</name>
    <dbReference type="NCBI Taxonomy" id="696485"/>
    <lineage>
        <taxon>Bacteria</taxon>
        <taxon>Pseudomonadati</taxon>
        <taxon>Pseudomonadota</taxon>
        <taxon>Gammaproteobacteria</taxon>
        <taxon>Vibrionales</taxon>
        <taxon>Vibrionaceae</taxon>
        <taxon>Vibrio</taxon>
    </lineage>
</organism>
<dbReference type="AlphaFoldDB" id="A0AAU9Q0D0"/>
<evidence type="ECO:0000256" key="1">
    <source>
        <dbReference type="PROSITE-ProRule" id="PRU00339"/>
    </source>
</evidence>
<dbReference type="InterPro" id="IPR013360">
    <property type="entry name" value="Pilus_4_PilW"/>
</dbReference>
<dbReference type="PROSITE" id="PS50005">
    <property type="entry name" value="TPR"/>
    <property type="match status" value="3"/>
</dbReference>
<dbReference type="Gene3D" id="1.25.40.10">
    <property type="entry name" value="Tetratricopeptide repeat domain"/>
    <property type="match status" value="1"/>
</dbReference>
<dbReference type="Pfam" id="PF13431">
    <property type="entry name" value="TPR_17"/>
    <property type="match status" value="1"/>
</dbReference>
<name>A0AAU9Q0D0_9VIBR</name>
<evidence type="ECO:0000313" key="3">
    <source>
        <dbReference type="Proteomes" id="UP001295420"/>
    </source>
</evidence>
<dbReference type="SUPFAM" id="SSF48452">
    <property type="entry name" value="TPR-like"/>
    <property type="match status" value="1"/>
</dbReference>
<gene>
    <name evidence="2" type="ORF">THF1D04_10984</name>
</gene>
<sequence>MLCESGMWGRNMKLGKLGALVLASQLGLVGCVTVNEDGNSPVVKADPVSMAESRIALGLGYLESGSMIRAHDNLQQALTHAPNYYRAQLSMAHYYETVGEDSKAAQMYKRSLRQHPKNGNVLNNYGTFLCKQGEYSQADKMFNRAIEQPYYYLIPASYENAGFCALKSNQAEKAKYYFTRAIDHDPHRPKSILQLAKLEIDSGNYTDARIRLMRFNQMYGVKKPSLRLMVELERAAGNEALERKYQYQLDQIS</sequence>
<accession>A0AAU9Q0D0</accession>
<feature type="repeat" description="TPR" evidence="1">
    <location>
        <begin position="51"/>
        <end position="84"/>
    </location>
</feature>
<dbReference type="Pfam" id="PF14559">
    <property type="entry name" value="TPR_19"/>
    <property type="match status" value="1"/>
</dbReference>
<dbReference type="GO" id="GO:0006397">
    <property type="term" value="P:mRNA processing"/>
    <property type="evidence" value="ECO:0007669"/>
    <property type="project" value="InterPro"/>
</dbReference>
<evidence type="ECO:0000313" key="2">
    <source>
        <dbReference type="EMBL" id="CAH1521537.1"/>
    </source>
</evidence>
<comment type="caution">
    <text evidence="2">The sequence shown here is derived from an EMBL/GenBank/DDBJ whole genome shotgun (WGS) entry which is preliminary data.</text>
</comment>
<proteinExistence type="predicted"/>
<dbReference type="InterPro" id="IPR019734">
    <property type="entry name" value="TPR_rpt"/>
</dbReference>
<dbReference type="InterPro" id="IPR011990">
    <property type="entry name" value="TPR-like_helical_dom_sf"/>
</dbReference>
<dbReference type="NCBIfam" id="TIGR02521">
    <property type="entry name" value="type_IV_pilW"/>
    <property type="match status" value="1"/>
</dbReference>
<feature type="repeat" description="TPR" evidence="1">
    <location>
        <begin position="85"/>
        <end position="118"/>
    </location>
</feature>
<dbReference type="Proteomes" id="UP001295420">
    <property type="component" value="Unassembled WGS sequence"/>
</dbReference>
<dbReference type="PANTHER" id="PTHR44917">
    <property type="entry name" value="PROTEIN HIGH CHLOROPHYLL FLUORESCENT 107"/>
    <property type="match status" value="1"/>
</dbReference>
<dbReference type="EMBL" id="CAKMTQ010000001">
    <property type="protein sequence ID" value="CAH1521537.1"/>
    <property type="molecule type" value="Genomic_DNA"/>
</dbReference>
<reference evidence="2" key="1">
    <citation type="submission" date="2022-01" db="EMBL/GenBank/DDBJ databases">
        <authorList>
            <person name="Lagorce A."/>
        </authorList>
    </citation>
    <scope>NUCLEOTIDE SEQUENCE</scope>
    <source>
        <strain evidence="2">Th15_F1_D04</strain>
    </source>
</reference>
<dbReference type="GO" id="GO:0003729">
    <property type="term" value="F:mRNA binding"/>
    <property type="evidence" value="ECO:0007669"/>
    <property type="project" value="InterPro"/>
</dbReference>